<evidence type="ECO:0000256" key="1">
    <source>
        <dbReference type="SAM" id="MobiDB-lite"/>
    </source>
</evidence>
<dbReference type="AlphaFoldDB" id="A0AAV6THZ3"/>
<dbReference type="EMBL" id="JAFNEN010004065">
    <property type="protein sequence ID" value="KAG8171377.1"/>
    <property type="molecule type" value="Genomic_DNA"/>
</dbReference>
<gene>
    <name evidence="2" type="ORF">JTE90_009619</name>
</gene>
<evidence type="ECO:0000313" key="2">
    <source>
        <dbReference type="EMBL" id="KAG8171377.1"/>
    </source>
</evidence>
<reference evidence="2 3" key="1">
    <citation type="journal article" date="2022" name="Nat. Ecol. Evol.">
        <title>A masculinizing supergene underlies an exaggerated male reproductive morph in a spider.</title>
        <authorList>
            <person name="Hendrickx F."/>
            <person name="De Corte Z."/>
            <person name="Sonet G."/>
            <person name="Van Belleghem S.M."/>
            <person name="Kostlbacher S."/>
            <person name="Vangestel C."/>
        </authorList>
    </citation>
    <scope>NUCLEOTIDE SEQUENCE [LARGE SCALE GENOMIC DNA]</scope>
    <source>
        <strain evidence="2">W744_W776</strain>
    </source>
</reference>
<organism evidence="2 3">
    <name type="scientific">Oedothorax gibbosus</name>
    <dbReference type="NCBI Taxonomy" id="931172"/>
    <lineage>
        <taxon>Eukaryota</taxon>
        <taxon>Metazoa</taxon>
        <taxon>Ecdysozoa</taxon>
        <taxon>Arthropoda</taxon>
        <taxon>Chelicerata</taxon>
        <taxon>Arachnida</taxon>
        <taxon>Araneae</taxon>
        <taxon>Araneomorphae</taxon>
        <taxon>Entelegynae</taxon>
        <taxon>Araneoidea</taxon>
        <taxon>Linyphiidae</taxon>
        <taxon>Erigoninae</taxon>
        <taxon>Oedothorax</taxon>
    </lineage>
</organism>
<feature type="region of interest" description="Disordered" evidence="1">
    <location>
        <begin position="1"/>
        <end position="41"/>
    </location>
</feature>
<accession>A0AAV6THZ3</accession>
<comment type="caution">
    <text evidence="2">The sequence shown here is derived from an EMBL/GenBank/DDBJ whole genome shotgun (WGS) entry which is preliminary data.</text>
</comment>
<proteinExistence type="predicted"/>
<dbReference type="Proteomes" id="UP000827092">
    <property type="component" value="Unassembled WGS sequence"/>
</dbReference>
<keyword evidence="3" id="KW-1185">Reference proteome</keyword>
<protein>
    <submittedName>
        <fullName evidence="2">Uncharacterized protein</fullName>
    </submittedName>
</protein>
<name>A0AAV6THZ3_9ARAC</name>
<sequence>MMPPLTRKPVQADNSTPTPPKGFKRVPFSRGKENTPDSLMWPPCGPPEKFKAFLKDAFCSASCGKKNRQFPLRRNAGLKIRVYLWKAPSVFKKKTNHYRKPSGPPPKTHEIKKSFNLSIPACLAR</sequence>
<evidence type="ECO:0000313" key="3">
    <source>
        <dbReference type="Proteomes" id="UP000827092"/>
    </source>
</evidence>